<comment type="function">
    <text evidence="8">Major component of the acid-resistance (AR) system allowing enteric pathogens to survive the acidic environment in the stomach. Exchanges extracellular arginine for its intracellular decarboxylation product agmatine (Agm) thereby expelling intracellular protons. Probably undergoes several conformational states in order to translocate the substrate across the membrane; keeps the substrate accessible to only 1 side of the membrane at a time by opening and closing 3 membrane-internal gates.</text>
</comment>
<dbReference type="PANTHER" id="PTHR42770">
    <property type="entry name" value="AMINO ACID TRANSPORTER-RELATED"/>
    <property type="match status" value="1"/>
</dbReference>
<feature type="transmembrane region" description="Helical" evidence="9">
    <location>
        <begin position="12"/>
        <end position="32"/>
    </location>
</feature>
<feature type="transmembrane region" description="Helical" evidence="9">
    <location>
        <begin position="327"/>
        <end position="345"/>
    </location>
</feature>
<comment type="caution">
    <text evidence="10">The sequence shown here is derived from an EMBL/GenBank/DDBJ whole genome shotgun (WGS) entry which is preliminary data.</text>
</comment>
<evidence type="ECO:0000256" key="6">
    <source>
        <dbReference type="ARBA" id="ARBA00022989"/>
    </source>
</evidence>
<organism evidence="10 11">
    <name type="scientific">Steroidobacter gossypii</name>
    <dbReference type="NCBI Taxonomy" id="2805490"/>
    <lineage>
        <taxon>Bacteria</taxon>
        <taxon>Pseudomonadati</taxon>
        <taxon>Pseudomonadota</taxon>
        <taxon>Gammaproteobacteria</taxon>
        <taxon>Steroidobacterales</taxon>
        <taxon>Steroidobacteraceae</taxon>
        <taxon>Steroidobacter</taxon>
    </lineage>
</organism>
<feature type="transmembrane region" description="Helical" evidence="9">
    <location>
        <begin position="44"/>
        <end position="65"/>
    </location>
</feature>
<dbReference type="PIRSF" id="PIRSF006060">
    <property type="entry name" value="AA_transporter"/>
    <property type="match status" value="1"/>
</dbReference>
<dbReference type="InterPro" id="IPR002293">
    <property type="entry name" value="AA/rel_permease1"/>
</dbReference>
<sequence>MSTLQSPRRQMGFWMCLALVVGNTVGSGVYLLPASLGPYGLNSVFGWLVTSGGAIALAVVFARLAKLFPQAGGPYVYARVAFGEGVGFFMAWGYWMGIWVGNAAIAIATVAYLAELIPWIKHTRGGPALASCAIIWVLTYVNWRGTRQSGGLQIVTTVLKLLPLAAIILLGVWLLITADVSVIELQPTPFSLASVNASAILTLWAFLGLESATVPAGSVENPQRNIPLATLWGTLMVAGIYILACSVVVLLIPGSQLASSSAPFADVMRMFWGDGVAGTLALFAFISGFGALNGWILLQGEMPRVLANEGVFPKIFARESRHGTPGMSLLITSGLLTLLVLMNYSRSMVQVFTFIILVATSTYLVMYLCCAVAALKLCWGGVLGEAGRRLSLFLLVAMLAALYSLWTLFGAGAEAFWWSMALFAAGLPVYWPMKWALNRASKRAAPPATRPSS</sequence>
<dbReference type="Pfam" id="PF13520">
    <property type="entry name" value="AA_permease_2"/>
    <property type="match status" value="1"/>
</dbReference>
<evidence type="ECO:0000256" key="2">
    <source>
        <dbReference type="ARBA" id="ARBA00008220"/>
    </source>
</evidence>
<evidence type="ECO:0000256" key="5">
    <source>
        <dbReference type="ARBA" id="ARBA00022692"/>
    </source>
</evidence>
<evidence type="ECO:0000256" key="1">
    <source>
        <dbReference type="ARBA" id="ARBA00004651"/>
    </source>
</evidence>
<name>A0ABS1WRY3_9GAMM</name>
<dbReference type="EMBL" id="JAEVLS010000001">
    <property type="protein sequence ID" value="MBM0103716.1"/>
    <property type="molecule type" value="Genomic_DNA"/>
</dbReference>
<evidence type="ECO:0000256" key="7">
    <source>
        <dbReference type="ARBA" id="ARBA00023136"/>
    </source>
</evidence>
<dbReference type="PANTHER" id="PTHR42770:SF18">
    <property type="entry name" value="ARGININE_AGMATINE ANTIPORTER"/>
    <property type="match status" value="1"/>
</dbReference>
<feature type="transmembrane region" description="Helical" evidence="9">
    <location>
        <begin position="272"/>
        <end position="298"/>
    </location>
</feature>
<dbReference type="Proteomes" id="UP000661077">
    <property type="component" value="Unassembled WGS sequence"/>
</dbReference>
<dbReference type="Gene3D" id="1.20.1740.10">
    <property type="entry name" value="Amino acid/polyamine transporter I"/>
    <property type="match status" value="1"/>
</dbReference>
<dbReference type="InterPro" id="IPR050367">
    <property type="entry name" value="APC_superfamily"/>
</dbReference>
<dbReference type="RefSeq" id="WP_203165676.1">
    <property type="nucleotide sequence ID" value="NZ_JAEVLS010000001.1"/>
</dbReference>
<comment type="subcellular location">
    <subcellularLocation>
        <location evidence="1">Cell membrane</location>
        <topology evidence="1">Multi-pass membrane protein</topology>
    </subcellularLocation>
</comment>
<evidence type="ECO:0000256" key="8">
    <source>
        <dbReference type="ARBA" id="ARBA00045636"/>
    </source>
</evidence>
<proteinExistence type="inferred from homology"/>
<feature type="transmembrane region" description="Helical" evidence="9">
    <location>
        <begin position="228"/>
        <end position="252"/>
    </location>
</feature>
<keyword evidence="6 9" id="KW-1133">Transmembrane helix</keyword>
<feature type="transmembrane region" description="Helical" evidence="9">
    <location>
        <begin position="390"/>
        <end position="409"/>
    </location>
</feature>
<feature type="transmembrane region" description="Helical" evidence="9">
    <location>
        <begin position="86"/>
        <end position="114"/>
    </location>
</feature>
<feature type="transmembrane region" description="Helical" evidence="9">
    <location>
        <begin position="155"/>
        <end position="176"/>
    </location>
</feature>
<gene>
    <name evidence="10" type="ORF">JM946_03125</name>
</gene>
<keyword evidence="4" id="KW-1003">Cell membrane</keyword>
<keyword evidence="7 9" id="KW-0472">Membrane</keyword>
<feature type="transmembrane region" description="Helical" evidence="9">
    <location>
        <begin position="351"/>
        <end position="378"/>
    </location>
</feature>
<feature type="transmembrane region" description="Helical" evidence="9">
    <location>
        <begin position="415"/>
        <end position="433"/>
    </location>
</feature>
<evidence type="ECO:0000313" key="11">
    <source>
        <dbReference type="Proteomes" id="UP000661077"/>
    </source>
</evidence>
<comment type="similarity">
    <text evidence="2">Belongs to the amino acid-polyamine-organocation (APC) superfamily. Basic amino acid/polyamine antiporter (APA) (TC 2.A.3.2) family.</text>
</comment>
<feature type="transmembrane region" description="Helical" evidence="9">
    <location>
        <begin position="126"/>
        <end position="143"/>
    </location>
</feature>
<evidence type="ECO:0000256" key="3">
    <source>
        <dbReference type="ARBA" id="ARBA00021069"/>
    </source>
</evidence>
<evidence type="ECO:0000256" key="4">
    <source>
        <dbReference type="ARBA" id="ARBA00022475"/>
    </source>
</evidence>
<accession>A0ABS1WRY3</accession>
<evidence type="ECO:0000313" key="10">
    <source>
        <dbReference type="EMBL" id="MBM0103716.1"/>
    </source>
</evidence>
<keyword evidence="11" id="KW-1185">Reference proteome</keyword>
<protein>
    <recommendedName>
        <fullName evidence="3">Arginine/agmatine antiporter</fullName>
    </recommendedName>
</protein>
<evidence type="ECO:0000256" key="9">
    <source>
        <dbReference type="SAM" id="Phobius"/>
    </source>
</evidence>
<reference evidence="10 11" key="1">
    <citation type="journal article" date="2021" name="Int. J. Syst. Evol. Microbiol.">
        <title>Steroidobacter gossypii sp. nov., isolated from soil of cotton cropping field.</title>
        <authorList>
            <person name="Huang R."/>
            <person name="Yang S."/>
            <person name="Zhen C."/>
            <person name="Liu W."/>
        </authorList>
    </citation>
    <scope>NUCLEOTIDE SEQUENCE [LARGE SCALE GENOMIC DNA]</scope>
    <source>
        <strain evidence="10 11">S1-65</strain>
    </source>
</reference>
<keyword evidence="5 9" id="KW-0812">Transmembrane</keyword>